<dbReference type="Gene3D" id="1.10.357.10">
    <property type="entry name" value="Tetracycline Repressor, domain 2"/>
    <property type="match status" value="1"/>
</dbReference>
<organism evidence="4 5">
    <name type="scientific">Microbacterium thalassium</name>
    <dbReference type="NCBI Taxonomy" id="362649"/>
    <lineage>
        <taxon>Bacteria</taxon>
        <taxon>Bacillati</taxon>
        <taxon>Actinomycetota</taxon>
        <taxon>Actinomycetes</taxon>
        <taxon>Micrococcales</taxon>
        <taxon>Microbacteriaceae</taxon>
        <taxon>Microbacterium</taxon>
    </lineage>
</organism>
<dbReference type="InterPro" id="IPR009057">
    <property type="entry name" value="Homeodomain-like_sf"/>
</dbReference>
<dbReference type="InterPro" id="IPR050109">
    <property type="entry name" value="HTH-type_TetR-like_transc_reg"/>
</dbReference>
<feature type="DNA-binding region" description="H-T-H motif" evidence="2">
    <location>
        <begin position="39"/>
        <end position="58"/>
    </location>
</feature>
<sequence length="194" mass="21282">MSPRPYRMGKRAESVARTRAAIREAARDEYAETGIDGASMQSIARRAGVAPGTVLYQYPDPDELAREVIQESTRVMKVPTAADVDADASLASRVRWLAHELFRVYAGTEREYQAWSRSRTHPVIAESDAWYARTYQEVLGAVLGPEHADPRAFQVASAVIDPGFRANLVARGMSDDEAADTAADLVIGWVELAS</sequence>
<proteinExistence type="predicted"/>
<dbReference type="GO" id="GO:0000976">
    <property type="term" value="F:transcription cis-regulatory region binding"/>
    <property type="evidence" value="ECO:0007669"/>
    <property type="project" value="TreeGrafter"/>
</dbReference>
<dbReference type="InterPro" id="IPR001647">
    <property type="entry name" value="HTH_TetR"/>
</dbReference>
<feature type="domain" description="HTH tetR-type" evidence="3">
    <location>
        <begin position="16"/>
        <end position="76"/>
    </location>
</feature>
<dbReference type="PANTHER" id="PTHR30055:SF226">
    <property type="entry name" value="HTH-TYPE TRANSCRIPTIONAL REGULATOR PKSA"/>
    <property type="match status" value="1"/>
</dbReference>
<dbReference type="SUPFAM" id="SSF46689">
    <property type="entry name" value="Homeodomain-like"/>
    <property type="match status" value="1"/>
</dbReference>
<gene>
    <name evidence="4" type="ORF">HD594_002980</name>
</gene>
<comment type="caution">
    <text evidence="4">The sequence shown here is derived from an EMBL/GenBank/DDBJ whole genome shotgun (WGS) entry which is preliminary data.</text>
</comment>
<evidence type="ECO:0000313" key="5">
    <source>
        <dbReference type="Proteomes" id="UP000537775"/>
    </source>
</evidence>
<evidence type="ECO:0000259" key="3">
    <source>
        <dbReference type="PROSITE" id="PS50977"/>
    </source>
</evidence>
<keyword evidence="5" id="KW-1185">Reference proteome</keyword>
<dbReference type="EMBL" id="JACHML010000001">
    <property type="protein sequence ID" value="MBB6392667.1"/>
    <property type="molecule type" value="Genomic_DNA"/>
</dbReference>
<dbReference type="Proteomes" id="UP000537775">
    <property type="component" value="Unassembled WGS sequence"/>
</dbReference>
<dbReference type="RefSeq" id="WP_184751711.1">
    <property type="nucleotide sequence ID" value="NZ_BAAAJR010000001.1"/>
</dbReference>
<keyword evidence="1 2" id="KW-0238">DNA-binding</keyword>
<name>A0A7X0FS16_9MICO</name>
<dbReference type="AlphaFoldDB" id="A0A7X0FS16"/>
<protein>
    <submittedName>
        <fullName evidence="4">AcrR family transcriptional regulator</fullName>
    </submittedName>
</protein>
<dbReference type="PANTHER" id="PTHR30055">
    <property type="entry name" value="HTH-TYPE TRANSCRIPTIONAL REGULATOR RUTR"/>
    <property type="match status" value="1"/>
</dbReference>
<accession>A0A7X0FS16</accession>
<evidence type="ECO:0000256" key="2">
    <source>
        <dbReference type="PROSITE-ProRule" id="PRU00335"/>
    </source>
</evidence>
<dbReference type="PROSITE" id="PS50977">
    <property type="entry name" value="HTH_TETR_2"/>
    <property type="match status" value="1"/>
</dbReference>
<reference evidence="4 5" key="1">
    <citation type="submission" date="2020-08" db="EMBL/GenBank/DDBJ databases">
        <title>Sequencing the genomes of 1000 actinobacteria strains.</title>
        <authorList>
            <person name="Klenk H.-P."/>
        </authorList>
    </citation>
    <scope>NUCLEOTIDE SEQUENCE [LARGE SCALE GENOMIC DNA]</scope>
    <source>
        <strain evidence="4 5">DSM 12511</strain>
    </source>
</reference>
<dbReference type="GO" id="GO:0003700">
    <property type="term" value="F:DNA-binding transcription factor activity"/>
    <property type="evidence" value="ECO:0007669"/>
    <property type="project" value="TreeGrafter"/>
</dbReference>
<evidence type="ECO:0000256" key="1">
    <source>
        <dbReference type="ARBA" id="ARBA00023125"/>
    </source>
</evidence>
<evidence type="ECO:0000313" key="4">
    <source>
        <dbReference type="EMBL" id="MBB6392667.1"/>
    </source>
</evidence>
<dbReference type="Pfam" id="PF00440">
    <property type="entry name" value="TetR_N"/>
    <property type="match status" value="1"/>
</dbReference>